<dbReference type="PANTHER" id="PTHR11644:SF2">
    <property type="entry name" value="CYTIDINE DEAMINASE"/>
    <property type="match status" value="1"/>
</dbReference>
<keyword evidence="4" id="KW-0862">Zinc</keyword>
<dbReference type="RefSeq" id="WP_009136595.1">
    <property type="nucleotide sequence ID" value="NZ_JH594596.1"/>
</dbReference>
<evidence type="ECO:0000256" key="1">
    <source>
        <dbReference type="ARBA" id="ARBA00006576"/>
    </source>
</evidence>
<dbReference type="PATRIC" id="fig|742817.3.peg.1536"/>
<dbReference type="Gene3D" id="3.40.140.10">
    <property type="entry name" value="Cytidine Deaminase, domain 2"/>
    <property type="match status" value="1"/>
</dbReference>
<dbReference type="PROSITE" id="PS00903">
    <property type="entry name" value="CYT_DCMP_DEAMINASES_1"/>
    <property type="match status" value="1"/>
</dbReference>
<dbReference type="STRING" id="742817.HMPREF9449_01447"/>
<dbReference type="InterPro" id="IPR050202">
    <property type="entry name" value="Cyt/Deoxycyt_deaminase"/>
</dbReference>
<organism evidence="6 7">
    <name type="scientific">Odoribacter laneus YIT 12061</name>
    <dbReference type="NCBI Taxonomy" id="742817"/>
    <lineage>
        <taxon>Bacteria</taxon>
        <taxon>Pseudomonadati</taxon>
        <taxon>Bacteroidota</taxon>
        <taxon>Bacteroidia</taxon>
        <taxon>Bacteroidales</taxon>
        <taxon>Odoribacteraceae</taxon>
        <taxon>Odoribacter</taxon>
    </lineage>
</organism>
<keyword evidence="7" id="KW-1185">Reference proteome</keyword>
<keyword evidence="2" id="KW-0479">Metal-binding</keyword>
<dbReference type="GO" id="GO:0005829">
    <property type="term" value="C:cytosol"/>
    <property type="evidence" value="ECO:0007669"/>
    <property type="project" value="TreeGrafter"/>
</dbReference>
<dbReference type="GO" id="GO:0004126">
    <property type="term" value="F:cytidine deaminase activity"/>
    <property type="evidence" value="ECO:0007669"/>
    <property type="project" value="TreeGrafter"/>
</dbReference>
<sequence>MDKREVKIDYVVYKNSYPPEYELLCRKAVEVLPNAYSIYSGFSVGAAVWLENGEILTGTNQENAAYPSGMCAERTVLYYAGALYPEVAIKALAVAGANKGQQTEEFVPPCGACRQVMMEMIKRHGDFDVILIGKQQTVCLKASALMPFAFTLL</sequence>
<dbReference type="InterPro" id="IPR016193">
    <property type="entry name" value="Cytidine_deaminase-like"/>
</dbReference>
<dbReference type="CDD" id="cd01283">
    <property type="entry name" value="cytidine_deaminase"/>
    <property type="match status" value="1"/>
</dbReference>
<protein>
    <submittedName>
        <fullName evidence="6">Cytidine deaminase</fullName>
    </submittedName>
</protein>
<keyword evidence="3" id="KW-0378">Hydrolase</keyword>
<dbReference type="Proteomes" id="UP000004892">
    <property type="component" value="Unassembled WGS sequence"/>
</dbReference>
<dbReference type="GO" id="GO:0072527">
    <property type="term" value="P:pyrimidine-containing compound metabolic process"/>
    <property type="evidence" value="ECO:0007669"/>
    <property type="project" value="UniProtKB-ARBA"/>
</dbReference>
<evidence type="ECO:0000256" key="4">
    <source>
        <dbReference type="ARBA" id="ARBA00022833"/>
    </source>
</evidence>
<dbReference type="Pfam" id="PF00383">
    <property type="entry name" value="dCMP_cyt_deam_1"/>
    <property type="match status" value="1"/>
</dbReference>
<comment type="caution">
    <text evidence="6">The sequence shown here is derived from an EMBL/GenBank/DDBJ whole genome shotgun (WGS) entry which is preliminary data.</text>
</comment>
<evidence type="ECO:0000256" key="3">
    <source>
        <dbReference type="ARBA" id="ARBA00022801"/>
    </source>
</evidence>
<name>H1DGR1_9BACT</name>
<dbReference type="AlphaFoldDB" id="H1DGR1"/>
<dbReference type="GO" id="GO:0055086">
    <property type="term" value="P:nucleobase-containing small molecule metabolic process"/>
    <property type="evidence" value="ECO:0007669"/>
    <property type="project" value="UniProtKB-ARBA"/>
</dbReference>
<dbReference type="NCBIfam" id="NF004064">
    <property type="entry name" value="PRK05578.1"/>
    <property type="match status" value="1"/>
</dbReference>
<dbReference type="PANTHER" id="PTHR11644">
    <property type="entry name" value="CYTIDINE DEAMINASE"/>
    <property type="match status" value="1"/>
</dbReference>
<evidence type="ECO:0000313" key="7">
    <source>
        <dbReference type="Proteomes" id="UP000004892"/>
    </source>
</evidence>
<dbReference type="eggNOG" id="COG0295">
    <property type="taxonomic scope" value="Bacteria"/>
</dbReference>
<dbReference type="SUPFAM" id="SSF53927">
    <property type="entry name" value="Cytidine deaminase-like"/>
    <property type="match status" value="1"/>
</dbReference>
<evidence type="ECO:0000313" key="6">
    <source>
        <dbReference type="EMBL" id="EHP47594.1"/>
    </source>
</evidence>
<dbReference type="EMBL" id="ADMC01000022">
    <property type="protein sequence ID" value="EHP47594.1"/>
    <property type="molecule type" value="Genomic_DNA"/>
</dbReference>
<proteinExistence type="inferred from homology"/>
<feature type="domain" description="CMP/dCMP-type deaminase" evidence="5">
    <location>
        <begin position="19"/>
        <end position="153"/>
    </location>
</feature>
<dbReference type="GeneID" id="98069020"/>
<accession>H1DGR1</accession>
<dbReference type="GO" id="GO:0042802">
    <property type="term" value="F:identical protein binding"/>
    <property type="evidence" value="ECO:0007669"/>
    <property type="project" value="UniProtKB-ARBA"/>
</dbReference>
<reference evidence="6 7" key="1">
    <citation type="submission" date="2012-01" db="EMBL/GenBank/DDBJ databases">
        <title>The Genome Sequence of Odoribacter laneus YIT 12061.</title>
        <authorList>
            <consortium name="The Broad Institute Genome Sequencing Platform"/>
            <person name="Earl A."/>
            <person name="Ward D."/>
            <person name="Feldgarden M."/>
            <person name="Gevers D."/>
            <person name="Morotomi M."/>
            <person name="Young S.K."/>
            <person name="Zeng Q."/>
            <person name="Gargeya S."/>
            <person name="Fitzgerald M."/>
            <person name="Haas B."/>
            <person name="Abouelleil A."/>
            <person name="Alvarado L."/>
            <person name="Arachchi H.M."/>
            <person name="Berlin A."/>
            <person name="Chapman S.B."/>
            <person name="Gearin G."/>
            <person name="Goldberg J."/>
            <person name="Griggs A."/>
            <person name="Gujja S."/>
            <person name="Hansen M."/>
            <person name="Heiman D."/>
            <person name="Howarth C."/>
            <person name="Larimer J."/>
            <person name="Lui A."/>
            <person name="MacDonald P.J.P."/>
            <person name="McCowen C."/>
            <person name="Montmayeur A."/>
            <person name="Murphy C."/>
            <person name="Neiman D."/>
            <person name="Pearson M."/>
            <person name="Priest M."/>
            <person name="Roberts A."/>
            <person name="Saif S."/>
            <person name="Shea T."/>
            <person name="Sisk P."/>
            <person name="Stolte C."/>
            <person name="Sykes S."/>
            <person name="Wortman J."/>
            <person name="Nusbaum C."/>
            <person name="Birren B."/>
        </authorList>
    </citation>
    <scope>NUCLEOTIDE SEQUENCE [LARGE SCALE GENOMIC DNA]</scope>
    <source>
        <strain evidence="6 7">YIT 12061</strain>
    </source>
</reference>
<comment type="similarity">
    <text evidence="1">Belongs to the cytidine and deoxycytidylate deaminase family.</text>
</comment>
<evidence type="ECO:0000259" key="5">
    <source>
        <dbReference type="PROSITE" id="PS51747"/>
    </source>
</evidence>
<evidence type="ECO:0000256" key="2">
    <source>
        <dbReference type="ARBA" id="ARBA00022723"/>
    </source>
</evidence>
<dbReference type="InterPro" id="IPR016192">
    <property type="entry name" value="APOBEC/CMP_deaminase_Zn-bd"/>
</dbReference>
<dbReference type="PROSITE" id="PS51747">
    <property type="entry name" value="CYT_DCMP_DEAMINASES_2"/>
    <property type="match status" value="1"/>
</dbReference>
<gene>
    <name evidence="6" type="ORF">HMPREF9449_01447</name>
</gene>
<dbReference type="HOGENOM" id="CLU_097262_1_0_10"/>
<dbReference type="GO" id="GO:0008270">
    <property type="term" value="F:zinc ion binding"/>
    <property type="evidence" value="ECO:0007669"/>
    <property type="project" value="InterPro"/>
</dbReference>
<dbReference type="InterPro" id="IPR002125">
    <property type="entry name" value="CMP_dCMP_dom"/>
</dbReference>